<reference evidence="1 2" key="1">
    <citation type="submission" date="2019-02" db="EMBL/GenBank/DDBJ databases">
        <title>Deep-cultivation of Planctomycetes and their phenomic and genomic characterization uncovers novel biology.</title>
        <authorList>
            <person name="Wiegand S."/>
            <person name="Jogler M."/>
            <person name="Boedeker C."/>
            <person name="Pinto D."/>
            <person name="Vollmers J."/>
            <person name="Rivas-Marin E."/>
            <person name="Kohn T."/>
            <person name="Peeters S.H."/>
            <person name="Heuer A."/>
            <person name="Rast P."/>
            <person name="Oberbeckmann S."/>
            <person name="Bunk B."/>
            <person name="Jeske O."/>
            <person name="Meyerdierks A."/>
            <person name="Storesund J.E."/>
            <person name="Kallscheuer N."/>
            <person name="Luecker S."/>
            <person name="Lage O.M."/>
            <person name="Pohl T."/>
            <person name="Merkel B.J."/>
            <person name="Hornburger P."/>
            <person name="Mueller R.-W."/>
            <person name="Bruemmer F."/>
            <person name="Labrenz M."/>
            <person name="Spormann A.M."/>
            <person name="Op Den Camp H."/>
            <person name="Overmann J."/>
            <person name="Amann R."/>
            <person name="Jetten M.S.M."/>
            <person name="Mascher T."/>
            <person name="Medema M.H."/>
            <person name="Devos D.P."/>
            <person name="Kaster A.-K."/>
            <person name="Ovreas L."/>
            <person name="Rohde M."/>
            <person name="Galperin M.Y."/>
            <person name="Jogler C."/>
        </authorList>
    </citation>
    <scope>NUCLEOTIDE SEQUENCE [LARGE SCALE GENOMIC DNA]</scope>
    <source>
        <strain evidence="1 2">CA85</strain>
    </source>
</reference>
<sequence>MDELIKLISSQLGIDSKTANAALSRVMALLKSQIGSQLFAQVAGAVPGAEKAAAEAPDPAAGGGLLGKLTSSVSSMFGGKSGAGMEMASALASTGVDVDKIGPMLKTVFAFLREKLGDETVEQIIAKLPMLKSLMGR</sequence>
<gene>
    <name evidence="1" type="ORF">CA85_25420</name>
</gene>
<dbReference type="EMBL" id="SJPK01000005">
    <property type="protein sequence ID" value="TWT66447.1"/>
    <property type="molecule type" value="Genomic_DNA"/>
</dbReference>
<comment type="caution">
    <text evidence="1">The sequence shown here is derived from an EMBL/GenBank/DDBJ whole genome shotgun (WGS) entry which is preliminary data.</text>
</comment>
<accession>A0A5C5XT68</accession>
<proteinExistence type="predicted"/>
<evidence type="ECO:0000313" key="1">
    <source>
        <dbReference type="EMBL" id="TWT66447.1"/>
    </source>
</evidence>
<keyword evidence="2" id="KW-1185">Reference proteome</keyword>
<dbReference type="AlphaFoldDB" id="A0A5C5XT68"/>
<dbReference type="Proteomes" id="UP000318053">
    <property type="component" value="Unassembled WGS sequence"/>
</dbReference>
<name>A0A5C5XT68_9BACT</name>
<dbReference type="Pfam" id="PF11075">
    <property type="entry name" value="DUF2780"/>
    <property type="match status" value="1"/>
</dbReference>
<organism evidence="1 2">
    <name type="scientific">Allorhodopirellula solitaria</name>
    <dbReference type="NCBI Taxonomy" id="2527987"/>
    <lineage>
        <taxon>Bacteria</taxon>
        <taxon>Pseudomonadati</taxon>
        <taxon>Planctomycetota</taxon>
        <taxon>Planctomycetia</taxon>
        <taxon>Pirellulales</taxon>
        <taxon>Pirellulaceae</taxon>
        <taxon>Allorhodopirellula</taxon>
    </lineage>
</organism>
<dbReference type="OrthoDB" id="289573at2"/>
<protein>
    <recommendedName>
        <fullName evidence="3">DUF2267 domain-containing protein</fullName>
    </recommendedName>
</protein>
<evidence type="ECO:0000313" key="2">
    <source>
        <dbReference type="Proteomes" id="UP000318053"/>
    </source>
</evidence>
<evidence type="ECO:0008006" key="3">
    <source>
        <dbReference type="Google" id="ProtNLM"/>
    </source>
</evidence>
<dbReference type="RefSeq" id="WP_146391558.1">
    <property type="nucleotide sequence ID" value="NZ_SJPK01000005.1"/>
</dbReference>
<dbReference type="InterPro" id="IPR021302">
    <property type="entry name" value="DUF2780_VcgC/VcgE"/>
</dbReference>